<dbReference type="RefSeq" id="WP_135266139.1">
    <property type="nucleotide sequence ID" value="NZ_CP038436.1"/>
</dbReference>
<name>A0A4P7IAV8_9ACTN</name>
<dbReference type="GO" id="GO:0005524">
    <property type="term" value="F:ATP binding"/>
    <property type="evidence" value="ECO:0007669"/>
    <property type="project" value="UniProtKB-KW"/>
</dbReference>
<keyword evidence="3" id="KW-0547">Nucleotide-binding</keyword>
<dbReference type="InterPro" id="IPR027417">
    <property type="entry name" value="P-loop_NTPase"/>
</dbReference>
<comment type="similarity">
    <text evidence="1">Belongs to the Mg-chelatase subunits D/I family. ComM subfamily.</text>
</comment>
<keyword evidence="3" id="KW-0067">ATP-binding</keyword>
<keyword evidence="4" id="KW-1185">Reference proteome</keyword>
<dbReference type="Gene3D" id="3.30.230.10">
    <property type="match status" value="1"/>
</dbReference>
<accession>A0A4P7IAV8</accession>
<evidence type="ECO:0000313" key="3">
    <source>
        <dbReference type="EMBL" id="QBX54164.1"/>
    </source>
</evidence>
<dbReference type="EMBL" id="CP038436">
    <property type="protein sequence ID" value="QBX54164.1"/>
    <property type="molecule type" value="Genomic_DNA"/>
</dbReference>
<feature type="domain" description="AAA+ ATPase" evidence="2">
    <location>
        <begin position="227"/>
        <end position="393"/>
    </location>
</feature>
<dbReference type="InterPro" id="IPR020568">
    <property type="entry name" value="Ribosomal_Su5_D2-typ_SF"/>
</dbReference>
<dbReference type="OrthoDB" id="9813147at2"/>
<dbReference type="Gene3D" id="3.40.50.300">
    <property type="entry name" value="P-loop containing nucleotide triphosphate hydrolases"/>
    <property type="match status" value="1"/>
</dbReference>
<dbReference type="Pfam" id="PF13335">
    <property type="entry name" value="Mg_chelatase_C"/>
    <property type="match status" value="1"/>
</dbReference>
<dbReference type="PANTHER" id="PTHR32039">
    <property type="entry name" value="MAGNESIUM-CHELATASE SUBUNIT CHLI"/>
    <property type="match status" value="1"/>
</dbReference>
<dbReference type="InterPro" id="IPR000523">
    <property type="entry name" value="Mg_chelatse_chII-like_cat_dom"/>
</dbReference>
<dbReference type="NCBIfam" id="TIGR00368">
    <property type="entry name" value="YifB family Mg chelatase-like AAA ATPase"/>
    <property type="match status" value="1"/>
</dbReference>
<dbReference type="SUPFAM" id="SSF52540">
    <property type="entry name" value="P-loop containing nucleoside triphosphate hydrolases"/>
    <property type="match status" value="1"/>
</dbReference>
<dbReference type="PANTHER" id="PTHR32039:SF7">
    <property type="entry name" value="COMPETENCE PROTEIN COMM"/>
    <property type="match status" value="1"/>
</dbReference>
<dbReference type="CDD" id="cd00009">
    <property type="entry name" value="AAA"/>
    <property type="match status" value="1"/>
</dbReference>
<dbReference type="InterPro" id="IPR014721">
    <property type="entry name" value="Ribsml_uS5_D2-typ_fold_subgr"/>
</dbReference>
<dbReference type="InterPro" id="IPR025158">
    <property type="entry name" value="Mg_chelat-rel_C"/>
</dbReference>
<evidence type="ECO:0000256" key="1">
    <source>
        <dbReference type="ARBA" id="ARBA00006354"/>
    </source>
</evidence>
<dbReference type="SMART" id="SM00382">
    <property type="entry name" value="AAA"/>
    <property type="match status" value="1"/>
</dbReference>
<gene>
    <name evidence="3" type="ORF">EXE58_00865</name>
</gene>
<dbReference type="KEGG" id="nsn:EXE58_00865"/>
<dbReference type="Pfam" id="PF01078">
    <property type="entry name" value="Mg_chelatase"/>
    <property type="match status" value="1"/>
</dbReference>
<dbReference type="InterPro" id="IPR045006">
    <property type="entry name" value="CHLI-like"/>
</dbReference>
<dbReference type="Proteomes" id="UP000294853">
    <property type="component" value="Chromosome"/>
</dbReference>
<reference evidence="3 4" key="1">
    <citation type="submission" date="2019-03" db="EMBL/GenBank/DDBJ databases">
        <title>Three New Species of Nocardioides, Nocardioides euryhalodurans sp. nov., Nocardioides seonyuensis sp. nov. and Nocardioides eburneoflavus sp. nov. Iolated from Soil.</title>
        <authorList>
            <person name="Roh S.G."/>
            <person name="Lee C."/>
            <person name="Kim M.-K."/>
            <person name="Kim S.B."/>
        </authorList>
    </citation>
    <scope>NUCLEOTIDE SEQUENCE [LARGE SCALE GENOMIC DNA]</scope>
    <source>
        <strain evidence="3 4">MMS17-SY207-3</strain>
    </source>
</reference>
<evidence type="ECO:0000259" key="2">
    <source>
        <dbReference type="SMART" id="SM00382"/>
    </source>
</evidence>
<protein>
    <submittedName>
        <fullName evidence="3">ATP-binding protein</fullName>
    </submittedName>
</protein>
<dbReference type="InterPro" id="IPR003593">
    <property type="entry name" value="AAA+_ATPase"/>
</dbReference>
<dbReference type="InterPro" id="IPR004482">
    <property type="entry name" value="Mg_chelat-rel"/>
</dbReference>
<organism evidence="3 4">
    <name type="scientific">Nocardioides seonyuensis</name>
    <dbReference type="NCBI Taxonomy" id="2518371"/>
    <lineage>
        <taxon>Bacteria</taxon>
        <taxon>Bacillati</taxon>
        <taxon>Actinomycetota</taxon>
        <taxon>Actinomycetes</taxon>
        <taxon>Propionibacteriales</taxon>
        <taxon>Nocardioidaceae</taxon>
        <taxon>Nocardioides</taxon>
    </lineage>
</organism>
<evidence type="ECO:0000313" key="4">
    <source>
        <dbReference type="Proteomes" id="UP000294853"/>
    </source>
</evidence>
<dbReference type="SUPFAM" id="SSF54211">
    <property type="entry name" value="Ribosomal protein S5 domain 2-like"/>
    <property type="match status" value="1"/>
</dbReference>
<sequence>MAFATAHTMALRGAEGHLIDVQVDVSPGLVGTTLVGRADKSLSEARDRVRMAINNNCGSWPATKRVTILLAPADLPKSGTHLDLAIALAVKAADTDPKGAVPFGPDLLAGSLFIGELSVSGGLRPVQGVLPMVMAAASHGITRVFVPEPQAHEAALVPGVTVFGMRSLAQVVAQLQGEEVPDAPPVASPSASRLASWRGEDRMSELDFVDLDGLAEVRYAVEVAAAGGHPVMLMGPRGSGKTSVAERIPSILPDLTVEQSLEVSALHSVAGTLQGRGLVRRPPWFAPHHGASGASVLGGGSGRVRPGQVSLAHHGVLFLDEFAHFRADVVEALRQPLESGEVTIARGEESATYPARSLVVLAANPCPCGNYYAGGGALLDPCECPETARRHYGRKLSGPVVDRVDIWMEVAPQGAHHGRDPLRPPEPSAAIRARVARAREVQAQRYSGRSWQLNSAVPGPVLTREWPVVPSAQALMDEALSTGEITRRGLTRVHRLAWTVADCDGVEQPGDDEVRTALALRATDAVHPLPARILRRAS</sequence>
<proteinExistence type="inferred from homology"/>
<dbReference type="AlphaFoldDB" id="A0A4P7IAV8"/>
<dbReference type="Pfam" id="PF13541">
    <property type="entry name" value="ChlI"/>
    <property type="match status" value="1"/>
</dbReference>